<organism evidence="1 2">
    <name type="scientific">Bradyrhizobium erythrophlei</name>
    <dbReference type="NCBI Taxonomy" id="1437360"/>
    <lineage>
        <taxon>Bacteria</taxon>
        <taxon>Pseudomonadati</taxon>
        <taxon>Pseudomonadota</taxon>
        <taxon>Alphaproteobacteria</taxon>
        <taxon>Hyphomicrobiales</taxon>
        <taxon>Nitrobacteraceae</taxon>
        <taxon>Bradyrhizobium</taxon>
    </lineage>
</organism>
<reference evidence="2" key="1">
    <citation type="submission" date="2016-11" db="EMBL/GenBank/DDBJ databases">
        <authorList>
            <person name="Varghese N."/>
            <person name="Submissions S."/>
        </authorList>
    </citation>
    <scope>NUCLEOTIDE SEQUENCE [LARGE SCALE GENOMIC DNA]</scope>
    <source>
        <strain evidence="2">GAS401</strain>
    </source>
</reference>
<name>A0A1M7U942_9BRAD</name>
<evidence type="ECO:0000313" key="1">
    <source>
        <dbReference type="EMBL" id="SHN79483.1"/>
    </source>
</evidence>
<proteinExistence type="predicted"/>
<gene>
    <name evidence="1" type="ORF">SAMN05444170_4035</name>
</gene>
<dbReference type="AlphaFoldDB" id="A0A1M7U942"/>
<sequence length="144" mass="15983">MSGFGVKADERPAPDEIHTRTLGTIPRRAYWLTDTITFWRNAMKAFAITLAAAASTLLATAASAAPLSANVSVAPESNIQNVRMVCDEVGRCWRERGERRVVIRDGRDDYGYAPRERYIERRGYEERGGVGFSVPGVSVGIDRY</sequence>
<evidence type="ECO:0000313" key="2">
    <source>
        <dbReference type="Proteomes" id="UP000184096"/>
    </source>
</evidence>
<protein>
    <submittedName>
        <fullName evidence="1">Uncharacterized protein</fullName>
    </submittedName>
</protein>
<dbReference type="Proteomes" id="UP000184096">
    <property type="component" value="Chromosome I"/>
</dbReference>
<accession>A0A1M7U942</accession>
<dbReference type="EMBL" id="LT670849">
    <property type="protein sequence ID" value="SHN79483.1"/>
    <property type="molecule type" value="Genomic_DNA"/>
</dbReference>
<keyword evidence="2" id="KW-1185">Reference proteome</keyword>